<dbReference type="AlphaFoldDB" id="A0A2V2WHU0"/>
<dbReference type="VEuPathDB" id="TriTrypDB:C3747_102g55"/>
<dbReference type="EMBL" id="PRFC01000102">
    <property type="protein sequence ID" value="PWV07383.1"/>
    <property type="molecule type" value="Genomic_DNA"/>
</dbReference>
<dbReference type="VEuPathDB" id="TriTrypDB:ECC02_005137"/>
<dbReference type="VEuPathDB" id="TriTrypDB:TcBrA4_0026300"/>
<feature type="coiled-coil region" evidence="1">
    <location>
        <begin position="4"/>
        <end position="35"/>
    </location>
</feature>
<protein>
    <submittedName>
        <fullName evidence="2">Uncharacterized protein</fullName>
    </submittedName>
</protein>
<keyword evidence="1" id="KW-0175">Coiled coil</keyword>
<dbReference type="VEuPathDB" id="TriTrypDB:Tc_MARK_7278"/>
<dbReference type="VEuPathDB" id="TriTrypDB:TCSYLVIO_008392"/>
<dbReference type="VEuPathDB" id="TriTrypDB:TcCLB.507837.100"/>
<sequence>MDTLLRLHNAAKAFKEKLNSEREQHVRRLDTMKSNYTAVFEQNAGELKLLARLQEILSRLKVQVHSLTTLSETSEAEIEEMLKELEEKLSSQSLPHDFSRAVVEMGVGSMAFLLAMRRYGRRLLLVVAPLLLLPPSRPRRKYKKWQGVRGQVRSH</sequence>
<dbReference type="VEuPathDB" id="TriTrypDB:TcCL_NonESM07454"/>
<organism evidence="2 3">
    <name type="scientific">Trypanosoma cruzi</name>
    <dbReference type="NCBI Taxonomy" id="5693"/>
    <lineage>
        <taxon>Eukaryota</taxon>
        <taxon>Discoba</taxon>
        <taxon>Euglenozoa</taxon>
        <taxon>Kinetoplastea</taxon>
        <taxon>Metakinetoplastina</taxon>
        <taxon>Trypanosomatida</taxon>
        <taxon>Trypanosomatidae</taxon>
        <taxon>Trypanosoma</taxon>
        <taxon>Schizotrypanum</taxon>
    </lineage>
</organism>
<dbReference type="VEuPathDB" id="TriTrypDB:C4B63_93g82"/>
<comment type="caution">
    <text evidence="2">The sequence shown here is derived from an EMBL/GenBank/DDBJ whole genome shotgun (WGS) entry which is preliminary data.</text>
</comment>
<reference evidence="2 3" key="1">
    <citation type="journal article" date="2018" name="Microb. Genom.">
        <title>Expanding an expanded genome: long-read sequencing of Trypanosoma cruzi.</title>
        <authorList>
            <person name="Berna L."/>
            <person name="Rodriguez M."/>
            <person name="Chiribao M.L."/>
            <person name="Parodi-Talice A."/>
            <person name="Pita S."/>
            <person name="Rijo G."/>
            <person name="Alvarez-Valin F."/>
            <person name="Robello C."/>
        </authorList>
    </citation>
    <scope>NUCLEOTIDE SEQUENCE [LARGE SCALE GENOMIC DNA]</scope>
    <source>
        <strain evidence="2 3">TCC</strain>
    </source>
</reference>
<dbReference type="VEuPathDB" id="TriTrypDB:TCDM_08145"/>
<proteinExistence type="predicted"/>
<evidence type="ECO:0000256" key="1">
    <source>
        <dbReference type="SAM" id="Coils"/>
    </source>
</evidence>
<dbReference type="Proteomes" id="UP000246078">
    <property type="component" value="Unassembled WGS sequence"/>
</dbReference>
<dbReference type="VEuPathDB" id="TriTrypDB:TcG_07109"/>
<evidence type="ECO:0000313" key="2">
    <source>
        <dbReference type="EMBL" id="PWV07383.1"/>
    </source>
</evidence>
<gene>
    <name evidence="2" type="ORF">C3747_102g55</name>
</gene>
<accession>A0A2V2WHU0</accession>
<evidence type="ECO:0000313" key="3">
    <source>
        <dbReference type="Proteomes" id="UP000246078"/>
    </source>
</evidence>
<name>A0A2V2WHU0_TRYCR</name>